<proteinExistence type="inferred from homology"/>
<comment type="similarity">
    <text evidence="1">Belongs to the glycosyltransferase 25 family.</text>
</comment>
<gene>
    <name evidence="5" type="ORF">EXU30_10945</name>
</gene>
<dbReference type="AlphaFoldDB" id="A0A411PI53"/>
<dbReference type="OrthoDB" id="9816113at2"/>
<dbReference type="InterPro" id="IPR050757">
    <property type="entry name" value="Collagen_mod_GT25"/>
</dbReference>
<accession>A0A411PI53</accession>
<evidence type="ECO:0000313" key="5">
    <source>
        <dbReference type="EMBL" id="QBF83154.1"/>
    </source>
</evidence>
<dbReference type="KEGG" id="smai:EXU30_10945"/>
<evidence type="ECO:0000259" key="4">
    <source>
        <dbReference type="Pfam" id="PF01755"/>
    </source>
</evidence>
<organism evidence="5 6">
    <name type="scientific">Shewanella maritima</name>
    <dbReference type="NCBI Taxonomy" id="2520507"/>
    <lineage>
        <taxon>Bacteria</taxon>
        <taxon>Pseudomonadati</taxon>
        <taxon>Pseudomonadota</taxon>
        <taxon>Gammaproteobacteria</taxon>
        <taxon>Alteromonadales</taxon>
        <taxon>Shewanellaceae</taxon>
        <taxon>Shewanella</taxon>
    </lineage>
</organism>
<keyword evidence="3 5" id="KW-0808">Transferase</keyword>
<evidence type="ECO:0000256" key="3">
    <source>
        <dbReference type="ARBA" id="ARBA00022679"/>
    </source>
</evidence>
<feature type="domain" description="Glycosyl transferase family 25" evidence="4">
    <location>
        <begin position="5"/>
        <end position="181"/>
    </location>
</feature>
<dbReference type="CDD" id="cd06532">
    <property type="entry name" value="Glyco_transf_25"/>
    <property type="match status" value="1"/>
</dbReference>
<dbReference type="InterPro" id="IPR002654">
    <property type="entry name" value="Glyco_trans_25"/>
</dbReference>
<evidence type="ECO:0000313" key="6">
    <source>
        <dbReference type="Proteomes" id="UP000291106"/>
    </source>
</evidence>
<dbReference type="RefSeq" id="WP_130599993.1">
    <property type="nucleotide sequence ID" value="NZ_CP036200.1"/>
</dbReference>
<reference evidence="5 6" key="1">
    <citation type="submission" date="2019-02" db="EMBL/GenBank/DDBJ databases">
        <title>Shewanella sp. D4-2 isolated from Dokdo Island.</title>
        <authorList>
            <person name="Baek K."/>
        </authorList>
    </citation>
    <scope>NUCLEOTIDE SEQUENCE [LARGE SCALE GENOMIC DNA]</scope>
    <source>
        <strain evidence="5 6">D4-2</strain>
    </source>
</reference>
<dbReference type="PANTHER" id="PTHR10730:SF53">
    <property type="entry name" value="GLYCOSYLTRANSFERASE 25 FAMILY MEMBER"/>
    <property type="match status" value="1"/>
</dbReference>
<dbReference type="PANTHER" id="PTHR10730">
    <property type="entry name" value="PROCOLLAGEN-LYSINE,2-OXOGLUTARATE 5-DIOXYGENASE/GLYCOSYLTRANSFERASE 25 FAMILY MEMBER"/>
    <property type="match status" value="1"/>
</dbReference>
<keyword evidence="6" id="KW-1185">Reference proteome</keyword>
<name>A0A411PI53_9GAMM</name>
<dbReference type="EMBL" id="CP036200">
    <property type="protein sequence ID" value="QBF83154.1"/>
    <property type="molecule type" value="Genomic_DNA"/>
</dbReference>
<sequence length="259" mass="30110">MHNFKVFVINLASSAERLKHITEQLGKFQVPFERIDAVDGRKLSDEEIEKYSPQSLVQQHYFRPLNKGEVGCSLSHQKAWQKILDDDLDFAIILEDDIYLKDNFKSIVELMAELPTMDWDYIKLFPFKKGGESNVRDSIEYKGHRFVSYHKYPISAVGQIISRRGAQALIKNMPYVVQPVDGHIKSWWELDITPFGLSPYCIGIDVDGQSDINPGQQELNKLKQRKVHKILLNWKRAFNRMLATPKLDKAFNQFKQQLK</sequence>
<dbReference type="GO" id="GO:0016740">
    <property type="term" value="F:transferase activity"/>
    <property type="evidence" value="ECO:0007669"/>
    <property type="project" value="UniProtKB-KW"/>
</dbReference>
<evidence type="ECO:0000256" key="2">
    <source>
        <dbReference type="ARBA" id="ARBA00022676"/>
    </source>
</evidence>
<dbReference type="Proteomes" id="UP000291106">
    <property type="component" value="Chromosome"/>
</dbReference>
<dbReference type="Pfam" id="PF01755">
    <property type="entry name" value="Glyco_transf_25"/>
    <property type="match status" value="1"/>
</dbReference>
<protein>
    <submittedName>
        <fullName evidence="5">Glycosyltransferase family 25 protein</fullName>
    </submittedName>
</protein>
<keyword evidence="2" id="KW-0328">Glycosyltransferase</keyword>
<evidence type="ECO:0000256" key="1">
    <source>
        <dbReference type="ARBA" id="ARBA00006721"/>
    </source>
</evidence>